<reference evidence="2 3" key="1">
    <citation type="submission" date="2018-01" db="EMBL/GenBank/DDBJ databases">
        <title>Whole genome sequencing of Histamine producing bacteria.</title>
        <authorList>
            <person name="Butler K."/>
        </authorList>
    </citation>
    <scope>NUCLEOTIDE SEQUENCE [LARGE SCALE GENOMIC DNA]</scope>
    <source>
        <strain evidence="2 3">JCM 12947</strain>
    </source>
</reference>
<proteinExistence type="predicted"/>
<name>A0A2T3JMG8_9GAMM</name>
<dbReference type="Gene3D" id="3.90.25.10">
    <property type="entry name" value="UDP-galactose 4-epimerase, domain 1"/>
    <property type="match status" value="1"/>
</dbReference>
<keyword evidence="3" id="KW-1185">Reference proteome</keyword>
<dbReference type="EMBL" id="PYMJ01000004">
    <property type="protein sequence ID" value="PSU50140.1"/>
    <property type="molecule type" value="Genomic_DNA"/>
</dbReference>
<evidence type="ECO:0000313" key="3">
    <source>
        <dbReference type="Proteomes" id="UP000240987"/>
    </source>
</evidence>
<dbReference type="Gene3D" id="3.40.50.720">
    <property type="entry name" value="NAD(P)-binding Rossmann-like Domain"/>
    <property type="match status" value="1"/>
</dbReference>
<dbReference type="Proteomes" id="UP000240987">
    <property type="component" value="Unassembled WGS sequence"/>
</dbReference>
<protein>
    <submittedName>
        <fullName evidence="2">Aromatic alcohol reductase</fullName>
    </submittedName>
</protein>
<organism evidence="2 3">
    <name type="scientific">Photobacterium frigidiphilum</name>
    <dbReference type="NCBI Taxonomy" id="264736"/>
    <lineage>
        <taxon>Bacteria</taxon>
        <taxon>Pseudomonadati</taxon>
        <taxon>Pseudomonadota</taxon>
        <taxon>Gammaproteobacteria</taxon>
        <taxon>Vibrionales</taxon>
        <taxon>Vibrionaceae</taxon>
        <taxon>Photobacterium</taxon>
    </lineage>
</organism>
<comment type="caution">
    <text evidence="2">The sequence shown here is derived from an EMBL/GenBank/DDBJ whole genome shotgun (WGS) entry which is preliminary data.</text>
</comment>
<feature type="domain" description="NmrA-like" evidence="1">
    <location>
        <begin position="5"/>
        <end position="245"/>
    </location>
</feature>
<dbReference type="InterPro" id="IPR008030">
    <property type="entry name" value="NmrA-like"/>
</dbReference>
<dbReference type="AlphaFoldDB" id="A0A2T3JMG8"/>
<dbReference type="InterPro" id="IPR036291">
    <property type="entry name" value="NAD(P)-bd_dom_sf"/>
</dbReference>
<gene>
    <name evidence="2" type="ORF">C9J12_05210</name>
</gene>
<dbReference type="OrthoDB" id="5540862at2"/>
<dbReference type="SUPFAM" id="SSF51735">
    <property type="entry name" value="NAD(P)-binding Rossmann-fold domains"/>
    <property type="match status" value="1"/>
</dbReference>
<accession>A0A2T3JMG8</accession>
<dbReference type="RefSeq" id="WP_107241754.1">
    <property type="nucleotide sequence ID" value="NZ_PYMJ01000004.1"/>
</dbReference>
<dbReference type="PANTHER" id="PTHR43349">
    <property type="entry name" value="PINORESINOL REDUCTASE-RELATED"/>
    <property type="match status" value="1"/>
</dbReference>
<evidence type="ECO:0000313" key="2">
    <source>
        <dbReference type="EMBL" id="PSU50140.1"/>
    </source>
</evidence>
<dbReference type="PANTHER" id="PTHR43349:SF93">
    <property type="entry name" value="ISOFLAVONE REDUCTASE HOMOLOG P3-RELATED"/>
    <property type="match status" value="1"/>
</dbReference>
<dbReference type="Pfam" id="PF05368">
    <property type="entry name" value="NmrA"/>
    <property type="match status" value="1"/>
</dbReference>
<dbReference type="InterPro" id="IPR050608">
    <property type="entry name" value="NmrA-type/Isoflavone_red_sf"/>
</dbReference>
<evidence type="ECO:0000259" key="1">
    <source>
        <dbReference type="Pfam" id="PF05368"/>
    </source>
</evidence>
<sequence>MSTFQKQTIAVIGATGQVGSPTVRTLLKLGHNVIAITRNLQSDLSGKLKEFKDNGAHIAEVTDMRDKTQIMAAIKGADTLICCAPGDQTVITELEPIWLEAAIASGVKRFVPTEFGCHTRGVDYGDGILFDYKKDLHEKIFKSGIGWTFIYTGGIFDYFLPNLRFFNKITTFGNMELPIYAHEIKDIGQIIAMAITDDRTMNRCVQMDYNVLTQLEMIDLLKEHHPNHAFEYEHFSSEYITEQRLIANDEVTAKKGAETDRERWGINYVIYVIGKLANFTDETIKASELFPDYRVRKTPAQAIANPEFIFDTE</sequence>